<comment type="caution">
    <text evidence="1">The sequence shown here is derived from an EMBL/GenBank/DDBJ whole genome shotgun (WGS) entry which is preliminary data.</text>
</comment>
<protein>
    <submittedName>
        <fullName evidence="1">Uncharacterized protein</fullName>
    </submittedName>
</protein>
<reference evidence="1 2" key="2">
    <citation type="journal article" date="2022" name="Mol. Ecol. Resour.">
        <title>The genomes of chicory, endive, great burdock and yacon provide insights into Asteraceae paleo-polyploidization history and plant inulin production.</title>
        <authorList>
            <person name="Fan W."/>
            <person name="Wang S."/>
            <person name="Wang H."/>
            <person name="Wang A."/>
            <person name="Jiang F."/>
            <person name="Liu H."/>
            <person name="Zhao H."/>
            <person name="Xu D."/>
            <person name="Zhang Y."/>
        </authorList>
    </citation>
    <scope>NUCLEOTIDE SEQUENCE [LARGE SCALE GENOMIC DNA]</scope>
    <source>
        <strain evidence="2">cv. Yunnan</strain>
        <tissue evidence="1">Leaves</tissue>
    </source>
</reference>
<accession>A0ACB8XZ49</accession>
<dbReference type="Proteomes" id="UP001056120">
    <property type="component" value="Linkage Group LG29"/>
</dbReference>
<proteinExistence type="predicted"/>
<sequence length="193" mass="20850">MTRPYRILSTVVNAAAVAEPPASAAMESDYFVILAALLCALICVVGLIAVARCAWLRRRSVANGSRIPNQQSENRGIKKKKIDLLPKFTYDVDGDDNGSGKLSSSECAICLGEYANGDEIRVLPQCGHGFHVGCVDTWLSSHSSCPSCRQVLVARRCKKCGEFPAVSAGEVRLEAEGKCRQHDSSSCARDYLP</sequence>
<organism evidence="1 2">
    <name type="scientific">Smallanthus sonchifolius</name>
    <dbReference type="NCBI Taxonomy" id="185202"/>
    <lineage>
        <taxon>Eukaryota</taxon>
        <taxon>Viridiplantae</taxon>
        <taxon>Streptophyta</taxon>
        <taxon>Embryophyta</taxon>
        <taxon>Tracheophyta</taxon>
        <taxon>Spermatophyta</taxon>
        <taxon>Magnoliopsida</taxon>
        <taxon>eudicotyledons</taxon>
        <taxon>Gunneridae</taxon>
        <taxon>Pentapetalae</taxon>
        <taxon>asterids</taxon>
        <taxon>campanulids</taxon>
        <taxon>Asterales</taxon>
        <taxon>Asteraceae</taxon>
        <taxon>Asteroideae</taxon>
        <taxon>Heliantheae alliance</taxon>
        <taxon>Millerieae</taxon>
        <taxon>Smallanthus</taxon>
    </lineage>
</organism>
<evidence type="ECO:0000313" key="1">
    <source>
        <dbReference type="EMBL" id="KAI3676477.1"/>
    </source>
</evidence>
<dbReference type="EMBL" id="CM042046">
    <property type="protein sequence ID" value="KAI3676477.1"/>
    <property type="molecule type" value="Genomic_DNA"/>
</dbReference>
<evidence type="ECO:0000313" key="2">
    <source>
        <dbReference type="Proteomes" id="UP001056120"/>
    </source>
</evidence>
<gene>
    <name evidence="1" type="ORF">L1987_86086</name>
</gene>
<name>A0ACB8XZ49_9ASTR</name>
<reference evidence="2" key="1">
    <citation type="journal article" date="2022" name="Mol. Ecol. Resour.">
        <title>The genomes of chicory, endive, great burdock and yacon provide insights into Asteraceae palaeo-polyploidization history and plant inulin production.</title>
        <authorList>
            <person name="Fan W."/>
            <person name="Wang S."/>
            <person name="Wang H."/>
            <person name="Wang A."/>
            <person name="Jiang F."/>
            <person name="Liu H."/>
            <person name="Zhao H."/>
            <person name="Xu D."/>
            <person name="Zhang Y."/>
        </authorList>
    </citation>
    <scope>NUCLEOTIDE SEQUENCE [LARGE SCALE GENOMIC DNA]</scope>
    <source>
        <strain evidence="2">cv. Yunnan</strain>
    </source>
</reference>
<keyword evidence="2" id="KW-1185">Reference proteome</keyword>